<evidence type="ECO:0000313" key="7">
    <source>
        <dbReference type="EMBL" id="ONM47988.1"/>
    </source>
</evidence>
<name>A0A1W0BGM5_9NOCA</name>
<keyword evidence="8" id="KW-1185">Reference proteome</keyword>
<evidence type="ECO:0000256" key="2">
    <source>
        <dbReference type="ARBA" id="ARBA00022723"/>
    </source>
</evidence>
<dbReference type="GO" id="GO:0005737">
    <property type="term" value="C:cytoplasm"/>
    <property type="evidence" value="ECO:0007669"/>
    <property type="project" value="TreeGrafter"/>
</dbReference>
<gene>
    <name evidence="7" type="ORF">B0T46_15300</name>
</gene>
<reference evidence="7 8" key="1">
    <citation type="journal article" date="2016" name="Antonie Van Leeuwenhoek">
        <title>Nocardia donostiensis sp. nov., isolated from human respiratory specimens.</title>
        <authorList>
            <person name="Ercibengoa M."/>
            <person name="Bell M."/>
            <person name="Marimon J.M."/>
            <person name="Humrighouse B."/>
            <person name="Klenk H.P."/>
            <person name="Potter G."/>
            <person name="Perez-Trallero E."/>
        </authorList>
    </citation>
    <scope>NUCLEOTIDE SEQUENCE [LARGE SCALE GENOMIC DNA]</scope>
    <source>
        <strain evidence="7 8">X1655</strain>
    </source>
</reference>
<keyword evidence="5" id="KW-1015">Disulfide bond</keyword>
<sequence length="508" mass="54704">MDALPGAAESYWMDSAPATSYPPVTGDIEADVAVVGGGIAGICTAWELARAGRSPVVLEADRIIAGTTGYTTAKVSVQHALIYDRLRSSFDAEVARLYAQTQQDAVEHLAATVTELGTDCQFERAPSYTYVTDPKSVDTIHAEVAAARAAGLPASLAIDTELPFPVAAAIRVDQQAQFHPRRYLLALAEDLGNRGSRIFERTRVVGLTEGEPCTLTTESGATVTARDVVVATHYPVFDRALLFARLIPHRELVVAAAVDADAAPEGMYITSENNTRSVRSAPYRDGQRLLIITGESEAPGTAPTAERFTRLAAWARTHFPVQSFAYHWAAQDNNTPDQLPYIGPFHPGARHTWVATGFGGWGMTNGILAGRLLAAQLTGTSPDWGRIYDPRRLHPTVEARGLLSAATKVVRHFVVDRLTPTHTDSPDDLAPGRGAVIRHRGQRTAVYRDDEGALHAVSATCTHLGCLVAFNDAERSWDCPCHGSRFDIDGAVLHGPATTPLHHVELGE</sequence>
<dbReference type="Gene3D" id="2.102.10.10">
    <property type="entry name" value="Rieske [2Fe-2S] iron-sulphur domain"/>
    <property type="match status" value="1"/>
</dbReference>
<dbReference type="Pfam" id="PF00355">
    <property type="entry name" value="Rieske"/>
    <property type="match status" value="1"/>
</dbReference>
<dbReference type="PRINTS" id="PR00162">
    <property type="entry name" value="RIESKE"/>
</dbReference>
<dbReference type="PANTHER" id="PTHR13847">
    <property type="entry name" value="SARCOSINE DEHYDROGENASE-RELATED"/>
    <property type="match status" value="1"/>
</dbReference>
<dbReference type="AlphaFoldDB" id="A0A1W0BGM5"/>
<keyword evidence="2" id="KW-0479">Metal-binding</keyword>
<evidence type="ECO:0000256" key="5">
    <source>
        <dbReference type="ARBA" id="ARBA00023157"/>
    </source>
</evidence>
<dbReference type="Pfam" id="PF01266">
    <property type="entry name" value="DAO"/>
    <property type="match status" value="1"/>
</dbReference>
<protein>
    <submittedName>
        <fullName evidence="7">(2Fe-2S)-binding protein</fullName>
    </submittedName>
</protein>
<keyword evidence="3" id="KW-0408">Iron</keyword>
<dbReference type="GO" id="GO:0046872">
    <property type="term" value="F:metal ion binding"/>
    <property type="evidence" value="ECO:0007669"/>
    <property type="project" value="UniProtKB-KW"/>
</dbReference>
<feature type="domain" description="Rieske" evidence="6">
    <location>
        <begin position="421"/>
        <end position="508"/>
    </location>
</feature>
<organism evidence="7 8">
    <name type="scientific">Nocardia donostiensis</name>
    <dbReference type="NCBI Taxonomy" id="1538463"/>
    <lineage>
        <taxon>Bacteria</taxon>
        <taxon>Bacillati</taxon>
        <taxon>Actinomycetota</taxon>
        <taxon>Actinomycetes</taxon>
        <taxon>Mycobacteriales</taxon>
        <taxon>Nocardiaceae</taxon>
        <taxon>Nocardia</taxon>
    </lineage>
</organism>
<dbReference type="STRING" id="1538463.B0T36_21320"/>
<evidence type="ECO:0000259" key="6">
    <source>
        <dbReference type="PROSITE" id="PS51296"/>
    </source>
</evidence>
<dbReference type="SUPFAM" id="SSF51905">
    <property type="entry name" value="FAD/NAD(P)-binding domain"/>
    <property type="match status" value="1"/>
</dbReference>
<dbReference type="PANTHER" id="PTHR13847:SF274">
    <property type="entry name" value="RIESKE 2FE-2S IRON-SULFUR PROTEIN YHFW-RELATED"/>
    <property type="match status" value="1"/>
</dbReference>
<dbReference type="Gene3D" id="3.50.50.60">
    <property type="entry name" value="FAD/NAD(P)-binding domain"/>
    <property type="match status" value="1"/>
</dbReference>
<dbReference type="GO" id="GO:0051537">
    <property type="term" value="F:2 iron, 2 sulfur cluster binding"/>
    <property type="evidence" value="ECO:0007669"/>
    <property type="project" value="UniProtKB-KW"/>
</dbReference>
<dbReference type="OrthoDB" id="9767869at2"/>
<accession>A0A1W0BGM5</accession>
<dbReference type="PROSITE" id="PS51296">
    <property type="entry name" value="RIESKE"/>
    <property type="match status" value="1"/>
</dbReference>
<dbReference type="Gene3D" id="3.30.9.10">
    <property type="entry name" value="D-Amino Acid Oxidase, subunit A, domain 2"/>
    <property type="match status" value="1"/>
</dbReference>
<dbReference type="GO" id="GO:0004497">
    <property type="term" value="F:monooxygenase activity"/>
    <property type="evidence" value="ECO:0007669"/>
    <property type="project" value="UniProtKB-ARBA"/>
</dbReference>
<dbReference type="GO" id="GO:0016020">
    <property type="term" value="C:membrane"/>
    <property type="evidence" value="ECO:0007669"/>
    <property type="project" value="InterPro"/>
</dbReference>
<comment type="caution">
    <text evidence="7">The sequence shown here is derived from an EMBL/GenBank/DDBJ whole genome shotgun (WGS) entry which is preliminary data.</text>
</comment>
<dbReference type="SUPFAM" id="SSF50022">
    <property type="entry name" value="ISP domain"/>
    <property type="match status" value="1"/>
</dbReference>
<keyword evidence="4" id="KW-0411">Iron-sulfur</keyword>
<dbReference type="FunFam" id="2.102.10.10:FF:000014">
    <property type="entry name" value="Oxidoreductase, FAD dependent"/>
    <property type="match status" value="1"/>
</dbReference>
<evidence type="ECO:0000313" key="8">
    <source>
        <dbReference type="Proteomes" id="UP000188836"/>
    </source>
</evidence>
<dbReference type="InterPro" id="IPR038010">
    <property type="entry name" value="YhfW_C"/>
</dbReference>
<evidence type="ECO:0000256" key="3">
    <source>
        <dbReference type="ARBA" id="ARBA00023004"/>
    </source>
</evidence>
<dbReference type="GO" id="GO:0016705">
    <property type="term" value="F:oxidoreductase activity, acting on paired donors, with incorporation or reduction of molecular oxygen"/>
    <property type="evidence" value="ECO:0007669"/>
    <property type="project" value="UniProtKB-ARBA"/>
</dbReference>
<dbReference type="InterPro" id="IPR036188">
    <property type="entry name" value="FAD/NAD-bd_sf"/>
</dbReference>
<dbReference type="InterPro" id="IPR036922">
    <property type="entry name" value="Rieske_2Fe-2S_sf"/>
</dbReference>
<dbReference type="InterPro" id="IPR017941">
    <property type="entry name" value="Rieske_2Fe-2S"/>
</dbReference>
<dbReference type="EMBL" id="MUMY01000012">
    <property type="protein sequence ID" value="ONM47988.1"/>
    <property type="molecule type" value="Genomic_DNA"/>
</dbReference>
<dbReference type="Proteomes" id="UP000188836">
    <property type="component" value="Unassembled WGS sequence"/>
</dbReference>
<proteinExistence type="predicted"/>
<dbReference type="InterPro" id="IPR005805">
    <property type="entry name" value="Rieske_Fe-S_prot_C"/>
</dbReference>
<dbReference type="InterPro" id="IPR006076">
    <property type="entry name" value="FAD-dep_OxRdtase"/>
</dbReference>
<keyword evidence="1" id="KW-0001">2Fe-2S</keyword>
<dbReference type="CDD" id="cd03477">
    <property type="entry name" value="Rieske_YhfW_C"/>
    <property type="match status" value="1"/>
</dbReference>
<evidence type="ECO:0000256" key="1">
    <source>
        <dbReference type="ARBA" id="ARBA00022714"/>
    </source>
</evidence>
<evidence type="ECO:0000256" key="4">
    <source>
        <dbReference type="ARBA" id="ARBA00023014"/>
    </source>
</evidence>